<feature type="transmembrane region" description="Helical" evidence="7">
    <location>
        <begin position="25"/>
        <end position="54"/>
    </location>
</feature>
<comment type="subcellular location">
    <subcellularLocation>
        <location evidence="1">Membrane</location>
        <topology evidence="1">Multi-pass membrane protein</topology>
    </subcellularLocation>
</comment>
<feature type="transmembrane region" description="Helical" evidence="7">
    <location>
        <begin position="131"/>
        <end position="151"/>
    </location>
</feature>
<comment type="caution">
    <text evidence="10">The sequence shown here is derived from an EMBL/GenBank/DDBJ whole genome shotgun (WGS) entry which is preliminary data.</text>
</comment>
<dbReference type="InterPro" id="IPR036837">
    <property type="entry name" value="Cation_efflux_CTD_sf"/>
</dbReference>
<dbReference type="InterPro" id="IPR027469">
    <property type="entry name" value="Cation_efflux_TMD_sf"/>
</dbReference>
<name>A0A9D1K9R5_9FIRM</name>
<evidence type="ECO:0000256" key="4">
    <source>
        <dbReference type="ARBA" id="ARBA00022692"/>
    </source>
</evidence>
<keyword evidence="4 7" id="KW-0812">Transmembrane</keyword>
<evidence type="ECO:0000256" key="1">
    <source>
        <dbReference type="ARBA" id="ARBA00004141"/>
    </source>
</evidence>
<keyword evidence="5 7" id="KW-1133">Transmembrane helix</keyword>
<dbReference type="SUPFAM" id="SSF160240">
    <property type="entry name" value="Cation efflux protein cytoplasmic domain-like"/>
    <property type="match status" value="2"/>
</dbReference>
<evidence type="ECO:0000256" key="6">
    <source>
        <dbReference type="ARBA" id="ARBA00023136"/>
    </source>
</evidence>
<dbReference type="EMBL" id="DVKI01000015">
    <property type="protein sequence ID" value="HIT16853.1"/>
    <property type="molecule type" value="Genomic_DNA"/>
</dbReference>
<feature type="domain" description="Cation efflux protein cytoplasmic" evidence="9">
    <location>
        <begin position="229"/>
        <end position="304"/>
    </location>
</feature>
<dbReference type="GO" id="GO:0008324">
    <property type="term" value="F:monoatomic cation transmembrane transporter activity"/>
    <property type="evidence" value="ECO:0007669"/>
    <property type="project" value="InterPro"/>
</dbReference>
<dbReference type="Proteomes" id="UP000886893">
    <property type="component" value="Unassembled WGS sequence"/>
</dbReference>
<evidence type="ECO:0000259" key="8">
    <source>
        <dbReference type="Pfam" id="PF01545"/>
    </source>
</evidence>
<dbReference type="FunFam" id="1.20.1510.10:FF:000006">
    <property type="entry name" value="Divalent cation efflux transporter"/>
    <property type="match status" value="1"/>
</dbReference>
<proteinExistence type="inferred from homology"/>
<feature type="transmembrane region" description="Helical" evidence="7">
    <location>
        <begin position="194"/>
        <end position="213"/>
    </location>
</feature>
<feature type="domain" description="Cation efflux protein transmembrane" evidence="8">
    <location>
        <begin position="32"/>
        <end position="224"/>
    </location>
</feature>
<keyword evidence="6 7" id="KW-0472">Membrane</keyword>
<dbReference type="InterPro" id="IPR058533">
    <property type="entry name" value="Cation_efflux_TM"/>
</dbReference>
<dbReference type="Pfam" id="PF16916">
    <property type="entry name" value="ZT_dimer"/>
    <property type="match status" value="1"/>
</dbReference>
<dbReference type="InterPro" id="IPR027470">
    <property type="entry name" value="Cation_efflux_CTD"/>
</dbReference>
<dbReference type="Pfam" id="PF01545">
    <property type="entry name" value="Cation_efflux"/>
    <property type="match status" value="1"/>
</dbReference>
<feature type="transmembrane region" description="Helical" evidence="7">
    <location>
        <begin position="97"/>
        <end position="119"/>
    </location>
</feature>
<keyword evidence="3" id="KW-0813">Transport</keyword>
<dbReference type="InterPro" id="IPR002524">
    <property type="entry name" value="Cation_efflux"/>
</dbReference>
<evidence type="ECO:0000256" key="5">
    <source>
        <dbReference type="ARBA" id="ARBA00022989"/>
    </source>
</evidence>
<organism evidence="10 11">
    <name type="scientific">Candidatus Caccosoma faecigallinarum</name>
    <dbReference type="NCBI Taxonomy" id="2840720"/>
    <lineage>
        <taxon>Bacteria</taxon>
        <taxon>Bacillati</taxon>
        <taxon>Bacillota</taxon>
        <taxon>Bacillota incertae sedis</taxon>
        <taxon>Candidatus Caccosoma</taxon>
    </lineage>
</organism>
<comment type="similarity">
    <text evidence="2">Belongs to the cation diffusion facilitator (CDF) transporter (TC 2.A.4) family.</text>
</comment>
<reference evidence="10" key="1">
    <citation type="submission" date="2020-10" db="EMBL/GenBank/DDBJ databases">
        <authorList>
            <person name="Gilroy R."/>
        </authorList>
    </citation>
    <scope>NUCLEOTIDE SEQUENCE</scope>
    <source>
        <strain evidence="10">14508</strain>
    </source>
</reference>
<dbReference type="AlphaFoldDB" id="A0A9D1K9R5"/>
<sequence length="388" mass="43681">MIKFLVKKCIKNANDVKDKKVRQSYIVLGGVLGIICNFILFVLKLVIGLILKSISVLSDALNNLSDSASSIIGLFSAKLSNKKPDKEHPYGHGRIEYIASLIVSFIIIFMGAQLLLSSVNKLLDKQEPSSFNLVLVIILGVSILLKLWMFSYNRYLSKKIDSLILKATAFDCLSDVLTTSLVIISLIIGQYVSFSVDGLMGILVSLLIVYNGIKLTIETSKTLLGTKASDELIQEIQNIILQEKEILGTHDLIVHDYGPGRKMASIHVEVSDQANIIKIHELIDALEKKIEDELYIHMVIHMDPISVDNEEVKKLHAYLTKLIQDSKKDVSFHDLRITQGEKNVNVIFDLSIPYSFSNLEKNDYITYIQDKIKELDEKYSPVINIDYH</sequence>
<dbReference type="Gene3D" id="1.20.1510.10">
    <property type="entry name" value="Cation efflux protein transmembrane domain"/>
    <property type="match status" value="1"/>
</dbReference>
<evidence type="ECO:0000313" key="10">
    <source>
        <dbReference type="EMBL" id="HIT16853.1"/>
    </source>
</evidence>
<dbReference type="SUPFAM" id="SSF161111">
    <property type="entry name" value="Cation efflux protein transmembrane domain-like"/>
    <property type="match status" value="1"/>
</dbReference>
<dbReference type="PANTHER" id="PTHR43840">
    <property type="entry name" value="MITOCHONDRIAL METAL TRANSPORTER 1-RELATED"/>
    <property type="match status" value="1"/>
</dbReference>
<accession>A0A9D1K9R5</accession>
<dbReference type="Gene3D" id="3.30.70.1350">
    <property type="entry name" value="Cation efflux protein, cytoplasmic domain"/>
    <property type="match status" value="1"/>
</dbReference>
<evidence type="ECO:0000256" key="3">
    <source>
        <dbReference type="ARBA" id="ARBA00022448"/>
    </source>
</evidence>
<evidence type="ECO:0000256" key="2">
    <source>
        <dbReference type="ARBA" id="ARBA00008114"/>
    </source>
</evidence>
<dbReference type="GO" id="GO:0016020">
    <property type="term" value="C:membrane"/>
    <property type="evidence" value="ECO:0007669"/>
    <property type="project" value="UniProtKB-SubCell"/>
</dbReference>
<evidence type="ECO:0000313" key="11">
    <source>
        <dbReference type="Proteomes" id="UP000886893"/>
    </source>
</evidence>
<feature type="transmembrane region" description="Helical" evidence="7">
    <location>
        <begin position="163"/>
        <end position="188"/>
    </location>
</feature>
<dbReference type="InterPro" id="IPR050291">
    <property type="entry name" value="CDF_Transporter"/>
</dbReference>
<evidence type="ECO:0000259" key="9">
    <source>
        <dbReference type="Pfam" id="PF16916"/>
    </source>
</evidence>
<dbReference type="NCBIfam" id="TIGR01297">
    <property type="entry name" value="CDF"/>
    <property type="match status" value="1"/>
</dbReference>
<reference evidence="10" key="2">
    <citation type="journal article" date="2021" name="PeerJ">
        <title>Extensive microbial diversity within the chicken gut microbiome revealed by metagenomics and culture.</title>
        <authorList>
            <person name="Gilroy R."/>
            <person name="Ravi A."/>
            <person name="Getino M."/>
            <person name="Pursley I."/>
            <person name="Horton D.L."/>
            <person name="Alikhan N.F."/>
            <person name="Baker D."/>
            <person name="Gharbi K."/>
            <person name="Hall N."/>
            <person name="Watson M."/>
            <person name="Adriaenssens E.M."/>
            <person name="Foster-Nyarko E."/>
            <person name="Jarju S."/>
            <person name="Secka A."/>
            <person name="Antonio M."/>
            <person name="Oren A."/>
            <person name="Chaudhuri R.R."/>
            <person name="La Ragione R."/>
            <person name="Hildebrand F."/>
            <person name="Pallen M.J."/>
        </authorList>
    </citation>
    <scope>NUCLEOTIDE SEQUENCE</scope>
    <source>
        <strain evidence="10">14508</strain>
    </source>
</reference>
<protein>
    <submittedName>
        <fullName evidence="10">Cation transporter</fullName>
    </submittedName>
</protein>
<evidence type="ECO:0000256" key="7">
    <source>
        <dbReference type="SAM" id="Phobius"/>
    </source>
</evidence>
<gene>
    <name evidence="10" type="ORF">IAD04_00520</name>
</gene>
<dbReference type="PANTHER" id="PTHR43840:SF50">
    <property type="entry name" value="MANGANESE EFFLUX SYSTEM PROTEIN MNES"/>
    <property type="match status" value="1"/>
</dbReference>